<comment type="caution">
    <text evidence="2">The sequence shown here is derived from an EMBL/GenBank/DDBJ whole genome shotgun (WGS) entry which is preliminary data.</text>
</comment>
<dbReference type="PANTHER" id="PTHR34387:SF1">
    <property type="entry name" value="PERIPLASMIC IMMUNOGENIC PROTEIN"/>
    <property type="match status" value="1"/>
</dbReference>
<dbReference type="OrthoDB" id="9813144at2"/>
<dbReference type="InterPro" id="IPR007497">
    <property type="entry name" value="SIMPL/DUF541"/>
</dbReference>
<gene>
    <name evidence="2" type="ORF">DFR52_106213</name>
</gene>
<dbReference type="GO" id="GO:0006974">
    <property type="term" value="P:DNA damage response"/>
    <property type="evidence" value="ECO:0007669"/>
    <property type="project" value="TreeGrafter"/>
</dbReference>
<protein>
    <recommendedName>
        <fullName evidence="4">SIMPL domain-containing protein</fullName>
    </recommendedName>
</protein>
<keyword evidence="3" id="KW-1185">Reference proteome</keyword>
<dbReference type="Gene3D" id="3.30.70.2970">
    <property type="entry name" value="Protein of unknown function (DUF541), domain 2"/>
    <property type="match status" value="1"/>
</dbReference>
<name>A0A317PDT0_9HYPH</name>
<dbReference type="Pfam" id="PF04402">
    <property type="entry name" value="SIMPL"/>
    <property type="match status" value="1"/>
</dbReference>
<feature type="signal peptide" evidence="1">
    <location>
        <begin position="1"/>
        <end position="21"/>
    </location>
</feature>
<dbReference type="EMBL" id="QGTR01000006">
    <property type="protein sequence ID" value="PWV97689.1"/>
    <property type="molecule type" value="Genomic_DNA"/>
</dbReference>
<organism evidence="2 3">
    <name type="scientific">Hoeflea marina</name>
    <dbReference type="NCBI Taxonomy" id="274592"/>
    <lineage>
        <taxon>Bacteria</taxon>
        <taxon>Pseudomonadati</taxon>
        <taxon>Pseudomonadota</taxon>
        <taxon>Alphaproteobacteria</taxon>
        <taxon>Hyphomicrobiales</taxon>
        <taxon>Rhizobiaceae</taxon>
        <taxon>Hoeflea</taxon>
    </lineage>
</organism>
<feature type="chain" id="PRO_5016451328" description="SIMPL domain-containing protein" evidence="1">
    <location>
        <begin position="22"/>
        <end position="246"/>
    </location>
</feature>
<sequence length="246" mass="25994">MSAFDLSARGLLLAGSLFAFAAVPALAEPPAPPMISVSAEGSAAMAPDMAVTTLTVLNEAETARAALDANNATMDKLMAALKAESIAERDLQTAGFSIQPRWLYPEPKDGQQVPPSIIGYQVQNTLSVRIRDLDRLGAILDASVTLGVNQGGDVRFTNDNPDTAIEEARRDAVSRAMAKAQQLADAAGVKLGRITQISEQSSSQPPMPMMEAQFAKSAMRSDSSVPMAAGENEYRVSVSINFEIAP</sequence>
<accession>A0A317PDT0</accession>
<dbReference type="Proteomes" id="UP000246352">
    <property type="component" value="Unassembled WGS sequence"/>
</dbReference>
<proteinExistence type="predicted"/>
<evidence type="ECO:0008006" key="4">
    <source>
        <dbReference type="Google" id="ProtNLM"/>
    </source>
</evidence>
<keyword evidence="1" id="KW-0732">Signal</keyword>
<dbReference type="InterPro" id="IPR052022">
    <property type="entry name" value="26kDa_periplasmic_antigen"/>
</dbReference>
<reference evidence="2 3" key="1">
    <citation type="submission" date="2018-05" db="EMBL/GenBank/DDBJ databases">
        <title>Genomic Encyclopedia of Type Strains, Phase IV (KMG-IV): sequencing the most valuable type-strain genomes for metagenomic binning, comparative biology and taxonomic classification.</title>
        <authorList>
            <person name="Goeker M."/>
        </authorList>
    </citation>
    <scope>NUCLEOTIDE SEQUENCE [LARGE SCALE GENOMIC DNA]</scope>
    <source>
        <strain evidence="2 3">DSM 16791</strain>
    </source>
</reference>
<evidence type="ECO:0000313" key="3">
    <source>
        <dbReference type="Proteomes" id="UP000246352"/>
    </source>
</evidence>
<dbReference type="Gene3D" id="3.30.110.170">
    <property type="entry name" value="Protein of unknown function (DUF541), domain 1"/>
    <property type="match status" value="1"/>
</dbReference>
<dbReference type="RefSeq" id="WP_110034132.1">
    <property type="nucleotide sequence ID" value="NZ_QGTR01000006.1"/>
</dbReference>
<dbReference type="PANTHER" id="PTHR34387">
    <property type="entry name" value="SLR1258 PROTEIN"/>
    <property type="match status" value="1"/>
</dbReference>
<evidence type="ECO:0000313" key="2">
    <source>
        <dbReference type="EMBL" id="PWV97689.1"/>
    </source>
</evidence>
<dbReference type="AlphaFoldDB" id="A0A317PDT0"/>
<evidence type="ECO:0000256" key="1">
    <source>
        <dbReference type="SAM" id="SignalP"/>
    </source>
</evidence>